<dbReference type="InterPro" id="IPR036513">
    <property type="entry name" value="STAS_dom_sf"/>
</dbReference>
<dbReference type="InterPro" id="IPR058548">
    <property type="entry name" value="MlaB-like_STAS"/>
</dbReference>
<accession>A0ABY1RYH9</accession>
<dbReference type="PROSITE" id="PS50801">
    <property type="entry name" value="STAS"/>
    <property type="match status" value="1"/>
</dbReference>
<dbReference type="PANTHER" id="PTHR35849">
    <property type="entry name" value="BLR2341 PROTEIN"/>
    <property type="match status" value="1"/>
</dbReference>
<dbReference type="CDD" id="cd07043">
    <property type="entry name" value="STAS_anti-anti-sigma_factors"/>
    <property type="match status" value="1"/>
</dbReference>
<feature type="domain" description="STAS" evidence="1">
    <location>
        <begin position="3"/>
        <end position="103"/>
    </location>
</feature>
<evidence type="ECO:0000313" key="3">
    <source>
        <dbReference type="Proteomes" id="UP001159257"/>
    </source>
</evidence>
<evidence type="ECO:0000259" key="1">
    <source>
        <dbReference type="PROSITE" id="PS50801"/>
    </source>
</evidence>
<name>A0ABY1RYH9_9GAMM</name>
<dbReference type="Pfam" id="PF13466">
    <property type="entry name" value="STAS_2"/>
    <property type="match status" value="1"/>
</dbReference>
<dbReference type="SUPFAM" id="SSF52091">
    <property type="entry name" value="SpoIIaa-like"/>
    <property type="match status" value="1"/>
</dbReference>
<dbReference type="Proteomes" id="UP001159257">
    <property type="component" value="Unassembled WGS sequence"/>
</dbReference>
<dbReference type="InterPro" id="IPR052746">
    <property type="entry name" value="MlaB_ABC_Transporter"/>
</dbReference>
<evidence type="ECO:0000313" key="2">
    <source>
        <dbReference type="EMBL" id="SMR73190.1"/>
    </source>
</evidence>
<proteinExistence type="predicted"/>
<gene>
    <name evidence="2" type="ORF">SAMN04487964_103131</name>
</gene>
<protein>
    <submittedName>
        <fullName evidence="2">Phospholipid transport system transporter-binding protein</fullName>
    </submittedName>
</protein>
<comment type="caution">
    <text evidence="2">The sequence shown here is derived from an EMBL/GenBank/DDBJ whole genome shotgun (WGS) entry which is preliminary data.</text>
</comment>
<dbReference type="Gene3D" id="3.30.750.24">
    <property type="entry name" value="STAS domain"/>
    <property type="match status" value="1"/>
</dbReference>
<reference evidence="2 3" key="1">
    <citation type="submission" date="2017-05" db="EMBL/GenBank/DDBJ databases">
        <authorList>
            <person name="Varghese N."/>
            <person name="Submissions S."/>
        </authorList>
    </citation>
    <scope>NUCLEOTIDE SEQUENCE [LARGE SCALE GENOMIC DNA]</scope>
    <source>
        <strain evidence="2 3">CGMCC 1.7287</strain>
    </source>
</reference>
<sequence length="103" mass="11029">MKMTAAKVESQGNGVVRVSGDLTFATVLKLRPLLLEQLRSSGSQCTLDLSGVERVDSSALSLWLVCQRQALKQGQQLKLSAVPDDFAAIADLVGLDEELTRAA</sequence>
<dbReference type="EMBL" id="FXWV01000003">
    <property type="protein sequence ID" value="SMR73190.1"/>
    <property type="molecule type" value="Genomic_DNA"/>
</dbReference>
<dbReference type="InterPro" id="IPR002645">
    <property type="entry name" value="STAS_dom"/>
</dbReference>
<organism evidence="2 3">
    <name type="scientific">Marinobacterium sediminicola</name>
    <dbReference type="NCBI Taxonomy" id="518898"/>
    <lineage>
        <taxon>Bacteria</taxon>
        <taxon>Pseudomonadati</taxon>
        <taxon>Pseudomonadota</taxon>
        <taxon>Gammaproteobacteria</taxon>
        <taxon>Oceanospirillales</taxon>
        <taxon>Oceanospirillaceae</taxon>
        <taxon>Marinobacterium</taxon>
    </lineage>
</organism>
<dbReference type="PANTHER" id="PTHR35849:SF2">
    <property type="entry name" value="BLR2341 PROTEIN"/>
    <property type="match status" value="1"/>
</dbReference>
<keyword evidence="3" id="KW-1185">Reference proteome</keyword>